<dbReference type="InterPro" id="IPR019494">
    <property type="entry name" value="FIST_C"/>
</dbReference>
<dbReference type="EMBL" id="JBHTMC010000010">
    <property type="protein sequence ID" value="MFD1263175.1"/>
    <property type="molecule type" value="Genomic_DNA"/>
</dbReference>
<evidence type="ECO:0000259" key="1">
    <source>
        <dbReference type="SMART" id="SM00897"/>
    </source>
</evidence>
<dbReference type="Pfam" id="PF10442">
    <property type="entry name" value="FIST_C"/>
    <property type="match status" value="1"/>
</dbReference>
<evidence type="ECO:0000313" key="3">
    <source>
        <dbReference type="EMBL" id="MFD1263175.1"/>
    </source>
</evidence>
<protein>
    <submittedName>
        <fullName evidence="3">FIST signal transduction protein</fullName>
    </submittedName>
</protein>
<accession>A0ABW3WBG8</accession>
<dbReference type="SMART" id="SM00897">
    <property type="entry name" value="FIST"/>
    <property type="match status" value="1"/>
</dbReference>
<sequence length="368" mass="39464">MDETLLFSPEPTSKALFRLAEQALADGAQALMILAADGNRYDPVELSSWLQALPVPVCGGIFPQIVFGRMHHETGCIVHGLKGQVRIIETSGLSSSQADYSAELESALQDLPSPQTVFIVVDGLAQRIAAFLDGVYDMLGSDPVYFGGGAGSLDFQQRPCIFSNKGLLVDHAQMVLIDRPTRVGVRHGWQKHAGPFVVTQAERNRIISLDYQPAFELYRTLVDADCGDSINSENFFEIAKGYPFGMERAGGEVVVRDPITVIDGTLVCVGEVGPNSIVFLLKGQPEALIAAAESAALAVKDAGDAPVIMIDCISRVLFLEARFEEELAAVAAQLDGRALFGALTLGEIANRGDGCLEFFNKTMVLAGS</sequence>
<reference evidence="4" key="1">
    <citation type="journal article" date="2019" name="Int. J. Syst. Evol. Microbiol.">
        <title>The Global Catalogue of Microorganisms (GCM) 10K type strain sequencing project: providing services to taxonomists for standard genome sequencing and annotation.</title>
        <authorList>
            <consortium name="The Broad Institute Genomics Platform"/>
            <consortium name="The Broad Institute Genome Sequencing Center for Infectious Disease"/>
            <person name="Wu L."/>
            <person name="Ma J."/>
        </authorList>
    </citation>
    <scope>NUCLEOTIDE SEQUENCE [LARGE SCALE GENOMIC DNA]</scope>
    <source>
        <strain evidence="4">CCUG 48884</strain>
    </source>
</reference>
<name>A0ABW3WBG8_9RHOO</name>
<comment type="caution">
    <text evidence="3">The sequence shown here is derived from an EMBL/GenBank/DDBJ whole genome shotgun (WGS) entry which is preliminary data.</text>
</comment>
<dbReference type="PANTHER" id="PTHR40252:SF2">
    <property type="entry name" value="BLR0328 PROTEIN"/>
    <property type="match status" value="1"/>
</dbReference>
<organism evidence="3 4">
    <name type="scientific">Thauera mechernichensis</name>
    <dbReference type="NCBI Taxonomy" id="82788"/>
    <lineage>
        <taxon>Bacteria</taxon>
        <taxon>Pseudomonadati</taxon>
        <taxon>Pseudomonadota</taxon>
        <taxon>Betaproteobacteria</taxon>
        <taxon>Rhodocyclales</taxon>
        <taxon>Zoogloeaceae</taxon>
        <taxon>Thauera</taxon>
    </lineage>
</organism>
<dbReference type="RefSeq" id="WP_277833740.1">
    <property type="nucleotide sequence ID" value="NZ_JARQZE010000009.1"/>
</dbReference>
<proteinExistence type="predicted"/>
<dbReference type="Pfam" id="PF08495">
    <property type="entry name" value="FIST"/>
    <property type="match status" value="1"/>
</dbReference>
<dbReference type="PANTHER" id="PTHR40252">
    <property type="entry name" value="BLR0328 PROTEIN"/>
    <property type="match status" value="1"/>
</dbReference>
<dbReference type="SMART" id="SM01204">
    <property type="entry name" value="FIST_C"/>
    <property type="match status" value="1"/>
</dbReference>
<evidence type="ECO:0000313" key="4">
    <source>
        <dbReference type="Proteomes" id="UP001597158"/>
    </source>
</evidence>
<feature type="domain" description="FIST" evidence="1">
    <location>
        <begin position="28"/>
        <end position="213"/>
    </location>
</feature>
<keyword evidence="4" id="KW-1185">Reference proteome</keyword>
<gene>
    <name evidence="3" type="ORF">ACFQ4M_06220</name>
</gene>
<dbReference type="InterPro" id="IPR013702">
    <property type="entry name" value="FIST_domain_N"/>
</dbReference>
<evidence type="ECO:0000259" key="2">
    <source>
        <dbReference type="SMART" id="SM01204"/>
    </source>
</evidence>
<feature type="domain" description="FIST C-domain" evidence="2">
    <location>
        <begin position="214"/>
        <end position="351"/>
    </location>
</feature>
<dbReference type="Proteomes" id="UP001597158">
    <property type="component" value="Unassembled WGS sequence"/>
</dbReference>